<reference evidence="1 2" key="1">
    <citation type="submission" date="2023-06" db="EMBL/GenBank/DDBJ databases">
        <title>Nosocomial Elizabethkingia miricola genome.</title>
        <authorList>
            <person name="Morgado S."/>
            <person name="Fonseca E."/>
            <person name="Freitas F."/>
            <person name="Vicente A.C."/>
        </authorList>
    </citation>
    <scope>NUCLEOTIDE SEQUENCE [LARGE SCALE GENOMIC DNA]</scope>
    <source>
        <strain evidence="1 2">EM15</strain>
    </source>
</reference>
<dbReference type="Proteomes" id="UP001239265">
    <property type="component" value="Unassembled WGS sequence"/>
</dbReference>
<organism evidence="1 2">
    <name type="scientific">Elizabethkingia miricola</name>
    <name type="common">Chryseobacterium miricola</name>
    <dbReference type="NCBI Taxonomy" id="172045"/>
    <lineage>
        <taxon>Bacteria</taxon>
        <taxon>Pseudomonadati</taxon>
        <taxon>Bacteroidota</taxon>
        <taxon>Flavobacteriia</taxon>
        <taxon>Flavobacteriales</taxon>
        <taxon>Weeksellaceae</taxon>
        <taxon>Elizabethkingia</taxon>
    </lineage>
</organism>
<protein>
    <submittedName>
        <fullName evidence="1">Uncharacterized protein</fullName>
    </submittedName>
</protein>
<evidence type="ECO:0000313" key="1">
    <source>
        <dbReference type="EMBL" id="MDQ8748160.1"/>
    </source>
</evidence>
<name>A0AAQ3EGS7_ELIMR</name>
<gene>
    <name evidence="1" type="ORF">QT385_05895</name>
</gene>
<dbReference type="EMBL" id="JAUCQJ010000002">
    <property type="protein sequence ID" value="MDQ8748160.1"/>
    <property type="molecule type" value="Genomic_DNA"/>
</dbReference>
<dbReference type="AlphaFoldDB" id="A0AAQ3EGS7"/>
<proteinExistence type="predicted"/>
<sequence>MDHFLIENIFRLQTRNKLIVTGNIKSDLKLENYTIDVIVLNNSVIPINTVNETIIENQPYLALTINIDCISEDVLSIIMNLKKGQIIQIK</sequence>
<accession>A0AAQ3EGS7</accession>
<evidence type="ECO:0000313" key="2">
    <source>
        <dbReference type="Proteomes" id="UP001239265"/>
    </source>
</evidence>
<comment type="caution">
    <text evidence="1">The sequence shown here is derived from an EMBL/GenBank/DDBJ whole genome shotgun (WGS) entry which is preliminary data.</text>
</comment>
<dbReference type="RefSeq" id="WP_058879109.1">
    <property type="nucleotide sequence ID" value="NZ_CP040516.1"/>
</dbReference>